<dbReference type="Proteomes" id="UP000826550">
    <property type="component" value="Chromosome"/>
</dbReference>
<evidence type="ECO:0000313" key="2">
    <source>
        <dbReference type="Proteomes" id="UP000826550"/>
    </source>
</evidence>
<proteinExistence type="predicted"/>
<dbReference type="EMBL" id="CP048268">
    <property type="protein sequence ID" value="QYN52285.1"/>
    <property type="molecule type" value="Genomic_DNA"/>
</dbReference>
<sequence>MNKLLKNYHEEKQLSFHSFFKGNFLFWNTAYMFSLKNGRKLDLQDYPELNKLGYWIKVNDQTNLRVWSRLGLPRLTEKFCQITGLQPDDFYVNSVSGLNRIWPTKQ</sequence>
<gene>
    <name evidence="1" type="ORF">GYM71_02105</name>
</gene>
<dbReference type="RefSeq" id="WP_220220748.1">
    <property type="nucleotide sequence ID" value="NZ_CP048268.1"/>
</dbReference>
<protein>
    <submittedName>
        <fullName evidence="1">Uncharacterized protein</fullName>
    </submittedName>
</protein>
<keyword evidence="2" id="KW-1185">Reference proteome</keyword>
<reference evidence="1 2" key="1">
    <citation type="submission" date="2020-01" db="EMBL/GenBank/DDBJ databases">
        <title>Vast differences in strain-level diversity in the gut microbiota of two closely related honey bee species.</title>
        <authorList>
            <person name="Ellegaard K.M."/>
            <person name="Suenami S."/>
            <person name="Miyazaki R."/>
            <person name="Engel P."/>
        </authorList>
    </citation>
    <scope>NUCLEOTIDE SEQUENCE [LARGE SCALE GENOMIC DNA]</scope>
    <source>
        <strain evidence="1 2">ESL0416</strain>
    </source>
</reference>
<evidence type="ECO:0000313" key="1">
    <source>
        <dbReference type="EMBL" id="QYN52285.1"/>
    </source>
</evidence>
<organism evidence="1 2">
    <name type="scientific">Lactobacillus panisapium</name>
    <dbReference type="NCBI Taxonomy" id="2012495"/>
    <lineage>
        <taxon>Bacteria</taxon>
        <taxon>Bacillati</taxon>
        <taxon>Bacillota</taxon>
        <taxon>Bacilli</taxon>
        <taxon>Lactobacillales</taxon>
        <taxon>Lactobacillaceae</taxon>
        <taxon>Lactobacillus</taxon>
    </lineage>
</organism>
<name>A0ABX8W3K0_9LACO</name>
<accession>A0ABX8W3K0</accession>